<dbReference type="Pfam" id="PF13466">
    <property type="entry name" value="STAS_2"/>
    <property type="match status" value="1"/>
</dbReference>
<organism evidence="2 3">
    <name type="scientific">Actinoplanes ianthinogenes</name>
    <dbReference type="NCBI Taxonomy" id="122358"/>
    <lineage>
        <taxon>Bacteria</taxon>
        <taxon>Bacillati</taxon>
        <taxon>Actinomycetota</taxon>
        <taxon>Actinomycetes</taxon>
        <taxon>Micromonosporales</taxon>
        <taxon>Micromonosporaceae</taxon>
        <taxon>Actinoplanes</taxon>
    </lineage>
</organism>
<protein>
    <recommendedName>
        <fullName evidence="1">STAS domain-containing protein</fullName>
    </recommendedName>
</protein>
<dbReference type="SUPFAM" id="SSF52091">
    <property type="entry name" value="SpoIIaa-like"/>
    <property type="match status" value="1"/>
</dbReference>
<dbReference type="InterPro" id="IPR058548">
    <property type="entry name" value="MlaB-like_STAS"/>
</dbReference>
<gene>
    <name evidence="2" type="ORF">Aiant_76630</name>
</gene>
<dbReference type="CDD" id="cd07043">
    <property type="entry name" value="STAS_anti-anti-sigma_factors"/>
    <property type="match status" value="1"/>
</dbReference>
<dbReference type="Gene3D" id="3.30.750.24">
    <property type="entry name" value="STAS domain"/>
    <property type="match status" value="1"/>
</dbReference>
<dbReference type="InterPro" id="IPR002645">
    <property type="entry name" value="STAS_dom"/>
</dbReference>
<evidence type="ECO:0000313" key="3">
    <source>
        <dbReference type="Proteomes" id="UP000676967"/>
    </source>
</evidence>
<name>A0ABM7M5V0_9ACTN</name>
<accession>A0ABM7M5V0</accession>
<feature type="domain" description="STAS" evidence="1">
    <location>
        <begin position="20"/>
        <end position="107"/>
    </location>
</feature>
<sequence>MVNADPPAARIRTHGPSARGVFCLIASGEFDRDNADLIQTAVCAALAAGRHTIVVDLGRVTFLDATTVNVLVRCQSLAAAHRGSLYVRNARPVVVRVLDGTGTHEMLTEAEAAASGPAELVATSRFLVDRAHTLRAETRRIIATIHADRRRSGRGRVAE</sequence>
<dbReference type="RefSeq" id="WP_189331458.1">
    <property type="nucleotide sequence ID" value="NZ_AP023356.1"/>
</dbReference>
<dbReference type="Proteomes" id="UP000676967">
    <property type="component" value="Chromosome"/>
</dbReference>
<evidence type="ECO:0000313" key="2">
    <source>
        <dbReference type="EMBL" id="BCJ47006.1"/>
    </source>
</evidence>
<proteinExistence type="predicted"/>
<dbReference type="EMBL" id="AP023356">
    <property type="protein sequence ID" value="BCJ47006.1"/>
    <property type="molecule type" value="Genomic_DNA"/>
</dbReference>
<keyword evidence="3" id="KW-1185">Reference proteome</keyword>
<dbReference type="PROSITE" id="PS50801">
    <property type="entry name" value="STAS"/>
    <property type="match status" value="1"/>
</dbReference>
<dbReference type="InterPro" id="IPR036513">
    <property type="entry name" value="STAS_dom_sf"/>
</dbReference>
<evidence type="ECO:0000259" key="1">
    <source>
        <dbReference type="PROSITE" id="PS50801"/>
    </source>
</evidence>
<reference evidence="2 3" key="1">
    <citation type="submission" date="2020-08" db="EMBL/GenBank/DDBJ databases">
        <title>Whole genome shotgun sequence of Actinoplanes ianthinogenes NBRC 13996.</title>
        <authorList>
            <person name="Komaki H."/>
            <person name="Tamura T."/>
        </authorList>
    </citation>
    <scope>NUCLEOTIDE SEQUENCE [LARGE SCALE GENOMIC DNA]</scope>
    <source>
        <strain evidence="2 3">NBRC 13996</strain>
    </source>
</reference>